<protein>
    <submittedName>
        <fullName evidence="10">Polyamine (Spermidine/putrescine) ABC transporter permease</fullName>
    </submittedName>
</protein>
<dbReference type="Proteomes" id="UP000290482">
    <property type="component" value="Chromosome"/>
</dbReference>
<dbReference type="InterPro" id="IPR035906">
    <property type="entry name" value="MetI-like_sf"/>
</dbReference>
<dbReference type="PROSITE" id="PS50928">
    <property type="entry name" value="ABC_TM1"/>
    <property type="match status" value="1"/>
</dbReference>
<dbReference type="InterPro" id="IPR000515">
    <property type="entry name" value="MetI-like"/>
</dbReference>
<evidence type="ECO:0000256" key="2">
    <source>
        <dbReference type="ARBA" id="ARBA00007069"/>
    </source>
</evidence>
<feature type="transmembrane region" description="Helical" evidence="8">
    <location>
        <begin position="144"/>
        <end position="164"/>
    </location>
</feature>
<evidence type="ECO:0000256" key="5">
    <source>
        <dbReference type="ARBA" id="ARBA00022692"/>
    </source>
</evidence>
<accession>A0A448ZWV0</accession>
<evidence type="ECO:0000256" key="6">
    <source>
        <dbReference type="ARBA" id="ARBA00022989"/>
    </source>
</evidence>
<evidence type="ECO:0000259" key="9">
    <source>
        <dbReference type="PROSITE" id="PS50928"/>
    </source>
</evidence>
<dbReference type="SUPFAM" id="SSF161098">
    <property type="entry name" value="MetI-like"/>
    <property type="match status" value="1"/>
</dbReference>
<dbReference type="PANTHER" id="PTHR42929:SF1">
    <property type="entry name" value="INNER MEMBRANE ABC TRANSPORTER PERMEASE PROTEIN YDCU-RELATED"/>
    <property type="match status" value="1"/>
</dbReference>
<sequence>MLMKANNKTKSTKKISSAPKWQIALLIPYLVFSVIFIILPIFLILYYGFKPLDGQKVSETWEIVGKASTWRIMFRSLWTGLIAAIISFMIGFPYAYILSRSKSVVKILGLSLILSPMVIFTISKALAVRGLFSAMFDENKLNNSAFMIFGMVYLYLPFMVMPLYQILKDMPNNIIEASQDLGYSKFKTALKVIIPYCYKGILSGFSIILMMSSTSIIIADKMLPNGSQNQLIGNLINQFANTSNPFDLATSSTLVIVTMLILMTLYGLIYGIPYIISKKRQGGIYE</sequence>
<keyword evidence="5 8" id="KW-0812">Transmembrane</keyword>
<feature type="transmembrane region" description="Helical" evidence="8">
    <location>
        <begin position="21"/>
        <end position="49"/>
    </location>
</feature>
<name>A0A448ZWV0_METOS</name>
<proteinExistence type="inferred from homology"/>
<evidence type="ECO:0000313" key="10">
    <source>
        <dbReference type="EMBL" id="VEU55701.1"/>
    </source>
</evidence>
<dbReference type="GO" id="GO:0005886">
    <property type="term" value="C:plasma membrane"/>
    <property type="evidence" value="ECO:0007669"/>
    <property type="project" value="UniProtKB-SubCell"/>
</dbReference>
<evidence type="ECO:0000256" key="4">
    <source>
        <dbReference type="ARBA" id="ARBA00022475"/>
    </source>
</evidence>
<feature type="transmembrane region" description="Helical" evidence="8">
    <location>
        <begin position="196"/>
        <end position="219"/>
    </location>
</feature>
<feature type="transmembrane region" description="Helical" evidence="8">
    <location>
        <begin position="110"/>
        <end position="132"/>
    </location>
</feature>
<evidence type="ECO:0000256" key="1">
    <source>
        <dbReference type="ARBA" id="ARBA00004651"/>
    </source>
</evidence>
<keyword evidence="7 8" id="KW-0472">Membrane</keyword>
<keyword evidence="4" id="KW-1003">Cell membrane</keyword>
<evidence type="ECO:0000313" key="11">
    <source>
        <dbReference type="Proteomes" id="UP000290482"/>
    </source>
</evidence>
<evidence type="ECO:0000256" key="7">
    <source>
        <dbReference type="ARBA" id="ARBA00023136"/>
    </source>
</evidence>
<dbReference type="PANTHER" id="PTHR42929">
    <property type="entry name" value="INNER MEMBRANE ABC TRANSPORTER PERMEASE PROTEIN YDCU-RELATED-RELATED"/>
    <property type="match status" value="1"/>
</dbReference>
<dbReference type="EMBL" id="LR214940">
    <property type="protein sequence ID" value="VEU55701.1"/>
    <property type="molecule type" value="Genomic_DNA"/>
</dbReference>
<comment type="subcellular location">
    <subcellularLocation>
        <location evidence="1">Cell membrane</location>
        <topology evidence="1">Multi-pass membrane protein</topology>
    </subcellularLocation>
</comment>
<organism evidence="10 11">
    <name type="scientific">Metamycoplasma orale</name>
    <name type="common">Mycoplasma orale</name>
    <dbReference type="NCBI Taxonomy" id="2121"/>
    <lineage>
        <taxon>Bacteria</taxon>
        <taxon>Bacillati</taxon>
        <taxon>Mycoplasmatota</taxon>
        <taxon>Mycoplasmoidales</taxon>
        <taxon>Metamycoplasmataceae</taxon>
        <taxon>Metamycoplasma</taxon>
    </lineage>
</organism>
<keyword evidence="6 8" id="KW-1133">Transmembrane helix</keyword>
<keyword evidence="11" id="KW-1185">Reference proteome</keyword>
<feature type="domain" description="ABC transmembrane type-1" evidence="9">
    <location>
        <begin position="73"/>
        <end position="267"/>
    </location>
</feature>
<feature type="transmembrane region" description="Helical" evidence="8">
    <location>
        <begin position="254"/>
        <end position="276"/>
    </location>
</feature>
<reference evidence="10 11" key="1">
    <citation type="submission" date="2019-01" db="EMBL/GenBank/DDBJ databases">
        <authorList>
            <consortium name="Pathogen Informatics"/>
        </authorList>
    </citation>
    <scope>NUCLEOTIDE SEQUENCE [LARGE SCALE GENOMIC DNA]</scope>
    <source>
        <strain evidence="10 11">NCTC10112</strain>
    </source>
</reference>
<evidence type="ECO:0000256" key="8">
    <source>
        <dbReference type="SAM" id="Phobius"/>
    </source>
</evidence>
<feature type="transmembrane region" description="Helical" evidence="8">
    <location>
        <begin position="77"/>
        <end position="98"/>
    </location>
</feature>
<comment type="similarity">
    <text evidence="2">Belongs to the binding-protein-dependent transport system permease family. CysTW subfamily.</text>
</comment>
<dbReference type="KEGG" id="mob:NCTC10112_00370"/>
<dbReference type="GO" id="GO:0055085">
    <property type="term" value="P:transmembrane transport"/>
    <property type="evidence" value="ECO:0007669"/>
    <property type="project" value="InterPro"/>
</dbReference>
<dbReference type="CDD" id="cd06261">
    <property type="entry name" value="TM_PBP2"/>
    <property type="match status" value="1"/>
</dbReference>
<keyword evidence="3" id="KW-0813">Transport</keyword>
<dbReference type="AlphaFoldDB" id="A0A448ZWV0"/>
<dbReference type="OrthoDB" id="9807047at2"/>
<evidence type="ECO:0000256" key="3">
    <source>
        <dbReference type="ARBA" id="ARBA00022448"/>
    </source>
</evidence>
<dbReference type="Gene3D" id="1.10.3720.10">
    <property type="entry name" value="MetI-like"/>
    <property type="match status" value="1"/>
</dbReference>
<gene>
    <name evidence="10" type="primary">potB</name>
    <name evidence="10" type="ORF">NCTC10112_00370</name>
</gene>